<dbReference type="EMBL" id="DXBS01000004">
    <property type="protein sequence ID" value="HIZ23895.1"/>
    <property type="molecule type" value="Genomic_DNA"/>
</dbReference>
<organism evidence="2 3">
    <name type="scientific">Candidatus Gallimonas intestinigallinarum</name>
    <dbReference type="NCBI Taxonomy" id="2838604"/>
    <lineage>
        <taxon>Bacteria</taxon>
        <taxon>Bacillati</taxon>
        <taxon>Bacillota</taxon>
        <taxon>Clostridia</taxon>
        <taxon>Candidatus Gallimonas</taxon>
    </lineage>
</organism>
<evidence type="ECO:0000259" key="1">
    <source>
        <dbReference type="SMART" id="SM00481"/>
    </source>
</evidence>
<reference evidence="2" key="1">
    <citation type="journal article" date="2021" name="PeerJ">
        <title>Extensive microbial diversity within the chicken gut microbiome revealed by metagenomics and culture.</title>
        <authorList>
            <person name="Gilroy R."/>
            <person name="Ravi A."/>
            <person name="Getino M."/>
            <person name="Pursley I."/>
            <person name="Horton D.L."/>
            <person name="Alikhan N.F."/>
            <person name="Baker D."/>
            <person name="Gharbi K."/>
            <person name="Hall N."/>
            <person name="Watson M."/>
            <person name="Adriaenssens E.M."/>
            <person name="Foster-Nyarko E."/>
            <person name="Jarju S."/>
            <person name="Secka A."/>
            <person name="Antonio M."/>
            <person name="Oren A."/>
            <person name="Chaudhuri R.R."/>
            <person name="La Ragione R."/>
            <person name="Hildebrand F."/>
            <person name="Pallen M.J."/>
        </authorList>
    </citation>
    <scope>NUCLEOTIDE SEQUENCE</scope>
    <source>
        <strain evidence="2">CHK33-5263</strain>
    </source>
</reference>
<reference evidence="2" key="2">
    <citation type="submission" date="2021-04" db="EMBL/GenBank/DDBJ databases">
        <authorList>
            <person name="Gilroy R."/>
        </authorList>
    </citation>
    <scope>NUCLEOTIDE SEQUENCE</scope>
    <source>
        <strain evidence="2">CHK33-5263</strain>
    </source>
</reference>
<dbReference type="PANTHER" id="PTHR36928:SF1">
    <property type="entry name" value="PHOSPHATASE YCDX-RELATED"/>
    <property type="match status" value="1"/>
</dbReference>
<dbReference type="InterPro" id="IPR004013">
    <property type="entry name" value="PHP_dom"/>
</dbReference>
<proteinExistence type="predicted"/>
<accession>A0A9D2IV38</accession>
<feature type="domain" description="Polymerase/histidinol phosphatase N-terminal" evidence="1">
    <location>
        <begin position="5"/>
        <end position="82"/>
    </location>
</feature>
<dbReference type="GO" id="GO:0008270">
    <property type="term" value="F:zinc ion binding"/>
    <property type="evidence" value="ECO:0007669"/>
    <property type="project" value="TreeGrafter"/>
</dbReference>
<dbReference type="GO" id="GO:0005829">
    <property type="term" value="C:cytosol"/>
    <property type="evidence" value="ECO:0007669"/>
    <property type="project" value="TreeGrafter"/>
</dbReference>
<dbReference type="SMART" id="SM00481">
    <property type="entry name" value="POLIIIAc"/>
    <property type="match status" value="1"/>
</dbReference>
<dbReference type="InterPro" id="IPR003141">
    <property type="entry name" value="Pol/His_phosphatase_N"/>
</dbReference>
<dbReference type="Gene3D" id="3.20.20.140">
    <property type="entry name" value="Metal-dependent hydrolases"/>
    <property type="match status" value="1"/>
</dbReference>
<evidence type="ECO:0000313" key="3">
    <source>
        <dbReference type="Proteomes" id="UP000824044"/>
    </source>
</evidence>
<dbReference type="GO" id="GO:0042578">
    <property type="term" value="F:phosphoric ester hydrolase activity"/>
    <property type="evidence" value="ECO:0007669"/>
    <property type="project" value="TreeGrafter"/>
</dbReference>
<dbReference type="AlphaFoldDB" id="A0A9D2IV38"/>
<dbReference type="Proteomes" id="UP000824044">
    <property type="component" value="Unassembled WGS sequence"/>
</dbReference>
<protein>
    <submittedName>
        <fullName evidence="2">PHP domain-containing protein</fullName>
    </submittedName>
</protein>
<sequence>MKLTADYHTHTVYSDGKSTFLENFRRAKELGLAEIGCTEHGFSHLFRGLKRRELAQYIRELRAAEKEVGIRALLGMESNIRGITGLCDLTERDCEVFDLYVVGIHVLVRYEKLFDSKLGLGSFLRTQLHIRPSKSLVRYTTKSYINSIERNPVDIVAHLNYGCFADPVEVAKCCRDYGTYLEISSKKPHLSDEDLAKVAETGVRFVINSDAHSADRIGDLKLAMEQVERVGIPLDRIDNLNGKLPKFRLQQWKIEHM</sequence>
<name>A0A9D2IV38_9FIRM</name>
<dbReference type="PANTHER" id="PTHR36928">
    <property type="entry name" value="PHOSPHATASE YCDX-RELATED"/>
    <property type="match status" value="1"/>
</dbReference>
<dbReference type="SUPFAM" id="SSF89550">
    <property type="entry name" value="PHP domain-like"/>
    <property type="match status" value="1"/>
</dbReference>
<comment type="caution">
    <text evidence="2">The sequence shown here is derived from an EMBL/GenBank/DDBJ whole genome shotgun (WGS) entry which is preliminary data.</text>
</comment>
<dbReference type="InterPro" id="IPR016195">
    <property type="entry name" value="Pol/histidinol_Pase-like"/>
</dbReference>
<gene>
    <name evidence="2" type="ORF">H9812_00245</name>
</gene>
<dbReference type="Pfam" id="PF02811">
    <property type="entry name" value="PHP"/>
    <property type="match status" value="1"/>
</dbReference>
<evidence type="ECO:0000313" key="2">
    <source>
        <dbReference type="EMBL" id="HIZ23895.1"/>
    </source>
</evidence>
<dbReference type="InterPro" id="IPR050243">
    <property type="entry name" value="PHP_phosphatase"/>
</dbReference>